<dbReference type="GO" id="GO:0005524">
    <property type="term" value="F:ATP binding"/>
    <property type="evidence" value="ECO:0007669"/>
    <property type="project" value="UniProtKB-KW"/>
</dbReference>
<dbReference type="PROSITE" id="PS51192">
    <property type="entry name" value="HELICASE_ATP_BIND_1"/>
    <property type="match status" value="1"/>
</dbReference>
<evidence type="ECO:0000256" key="3">
    <source>
        <dbReference type="ARBA" id="ARBA00022741"/>
    </source>
</evidence>
<dbReference type="InterPro" id="IPR038718">
    <property type="entry name" value="SNF2-like_sf"/>
</dbReference>
<dbReference type="GO" id="GO:0003682">
    <property type="term" value="F:chromatin binding"/>
    <property type="evidence" value="ECO:0007669"/>
    <property type="project" value="TreeGrafter"/>
</dbReference>
<keyword evidence="11" id="KW-1185">Reference proteome</keyword>
<organism evidence="10 11">
    <name type="scientific">Haematococcus lacustris</name>
    <name type="common">Green alga</name>
    <name type="synonym">Haematococcus pluvialis</name>
    <dbReference type="NCBI Taxonomy" id="44745"/>
    <lineage>
        <taxon>Eukaryota</taxon>
        <taxon>Viridiplantae</taxon>
        <taxon>Chlorophyta</taxon>
        <taxon>core chlorophytes</taxon>
        <taxon>Chlorophyceae</taxon>
        <taxon>CS clade</taxon>
        <taxon>Chlamydomonadales</taxon>
        <taxon>Haematococcaceae</taxon>
        <taxon>Haematococcus</taxon>
    </lineage>
</organism>
<evidence type="ECO:0000256" key="5">
    <source>
        <dbReference type="ARBA" id="ARBA00022840"/>
    </source>
</evidence>
<feature type="non-terminal residue" evidence="10">
    <location>
        <position position="662"/>
    </location>
</feature>
<feature type="domain" description="Helicase ATP-binding" evidence="8">
    <location>
        <begin position="180"/>
        <end position="377"/>
    </location>
</feature>
<dbReference type="Proteomes" id="UP000485058">
    <property type="component" value="Unassembled WGS sequence"/>
</dbReference>
<evidence type="ECO:0008006" key="12">
    <source>
        <dbReference type="Google" id="ProtNLM"/>
    </source>
</evidence>
<name>A0A699YQI6_HAELA</name>
<dbReference type="InterPro" id="IPR049730">
    <property type="entry name" value="SNF2/RAD54-like_C"/>
</dbReference>
<dbReference type="EMBL" id="BLLF01000160">
    <property type="protein sequence ID" value="GFH08429.1"/>
    <property type="molecule type" value="Genomic_DNA"/>
</dbReference>
<dbReference type="GO" id="GO:0140658">
    <property type="term" value="F:ATP-dependent chromatin remodeler activity"/>
    <property type="evidence" value="ECO:0007669"/>
    <property type="project" value="TreeGrafter"/>
</dbReference>
<dbReference type="Pfam" id="PF00385">
    <property type="entry name" value="Chromo"/>
    <property type="match status" value="1"/>
</dbReference>
<dbReference type="GO" id="GO:0000785">
    <property type="term" value="C:chromatin"/>
    <property type="evidence" value="ECO:0007669"/>
    <property type="project" value="TreeGrafter"/>
</dbReference>
<sequence>MGKQAYASPAAGMSYRDAGWLARDKLEGARIQLARNFLAKGEEINIEEEWLVVDRVVAGRSFKSRSRPGASLGLGGGGAVGLRWEFLVKWRGLEYSDATWEREEDLQGDQEHIARFQRIRPRTAADLEGAVPEGKRAACLKAGGPGHMTQLRDVQALQLPSFCNGRKLRSYQEEAVRWMVSNYVAGRNCILGDEMGLGKTAQSVSCLETLRQLGYVPGPFLLVAPLTTLGHWQREIQTWTDMNVVLYAGSRADRQVILEHEFKFDPDTLAAMAARAGASSRPAKLPSHVTSGLAANPYRFNALLISYETLLKEQSMLCKIPFSAAVFDEAHKLKGATSSTRAAAMALRTGWTLLLTGTPIQNHLGELWAMLNFLDREEYPDQDAFMEQYMGPNGGPPSMDQVNALRGCLSGLLLRRMKEDVETLPEKEEVVVWVELTGEQQEFYKAIYSKQVGALLGGGAKSDMPGMRNLAMELRKLCCHPFLCDGLEEESRMRRVIKQTEAGGSATVNELELLVRASGKMVLLNKLLPKLRKEGRRVLIFSQFTRVLDLLEDYFAMMAWPHERIDGNTKGKDRQVRIDRFTNGSDEECFIFLLSTRAGGQGITLTAADTAILYDSDWNPQNDLQAMARCHRIGQSKEVTIYRLVTKATYEEHLFNTASRKY</sequence>
<dbReference type="PROSITE" id="PS51194">
    <property type="entry name" value="HELICASE_CTER"/>
    <property type="match status" value="1"/>
</dbReference>
<dbReference type="PANTHER" id="PTHR45623:SF11">
    <property type="entry name" value="KISMET, ISOFORM C"/>
    <property type="match status" value="1"/>
</dbReference>
<accession>A0A699YQI6</accession>
<evidence type="ECO:0000256" key="6">
    <source>
        <dbReference type="ARBA" id="ARBA00023242"/>
    </source>
</evidence>
<keyword evidence="6" id="KW-0539">Nucleus</keyword>
<dbReference type="InterPro" id="IPR000953">
    <property type="entry name" value="Chromo/chromo_shadow_dom"/>
</dbReference>
<dbReference type="Pfam" id="PF00176">
    <property type="entry name" value="SNF2-rel_dom"/>
    <property type="match status" value="1"/>
</dbReference>
<dbReference type="GO" id="GO:0042393">
    <property type="term" value="F:histone binding"/>
    <property type="evidence" value="ECO:0007669"/>
    <property type="project" value="TreeGrafter"/>
</dbReference>
<dbReference type="InterPro" id="IPR000330">
    <property type="entry name" value="SNF2_N"/>
</dbReference>
<evidence type="ECO:0000256" key="1">
    <source>
        <dbReference type="ARBA" id="ARBA00004123"/>
    </source>
</evidence>
<feature type="non-terminal residue" evidence="10">
    <location>
        <position position="1"/>
    </location>
</feature>
<dbReference type="PANTHER" id="PTHR45623">
    <property type="entry name" value="CHROMODOMAIN-HELICASE-DNA-BINDING PROTEIN 3-RELATED-RELATED"/>
    <property type="match status" value="1"/>
</dbReference>
<dbReference type="PROSITE" id="PS50013">
    <property type="entry name" value="CHROMO_2"/>
    <property type="match status" value="1"/>
</dbReference>
<dbReference type="InterPro" id="IPR023780">
    <property type="entry name" value="Chromo_domain"/>
</dbReference>
<proteinExistence type="predicted"/>
<comment type="subcellular location">
    <subcellularLocation>
        <location evidence="1">Nucleus</location>
    </subcellularLocation>
</comment>
<evidence type="ECO:0000259" key="7">
    <source>
        <dbReference type="PROSITE" id="PS50013"/>
    </source>
</evidence>
<reference evidence="10 11" key="1">
    <citation type="submission" date="2020-02" db="EMBL/GenBank/DDBJ databases">
        <title>Draft genome sequence of Haematococcus lacustris strain NIES-144.</title>
        <authorList>
            <person name="Morimoto D."/>
            <person name="Nakagawa S."/>
            <person name="Yoshida T."/>
            <person name="Sawayama S."/>
        </authorList>
    </citation>
    <scope>NUCLEOTIDE SEQUENCE [LARGE SCALE GENOMIC DNA]</scope>
    <source>
        <strain evidence="10 11">NIES-144</strain>
    </source>
</reference>
<dbReference type="GO" id="GO:0005634">
    <property type="term" value="C:nucleus"/>
    <property type="evidence" value="ECO:0007669"/>
    <property type="project" value="UniProtKB-SubCell"/>
</dbReference>
<evidence type="ECO:0000256" key="2">
    <source>
        <dbReference type="ARBA" id="ARBA00022737"/>
    </source>
</evidence>
<evidence type="ECO:0000259" key="9">
    <source>
        <dbReference type="PROSITE" id="PS51194"/>
    </source>
</evidence>
<evidence type="ECO:0000256" key="4">
    <source>
        <dbReference type="ARBA" id="ARBA00022801"/>
    </source>
</evidence>
<dbReference type="GO" id="GO:0003677">
    <property type="term" value="F:DNA binding"/>
    <property type="evidence" value="ECO:0007669"/>
    <property type="project" value="TreeGrafter"/>
</dbReference>
<comment type="caution">
    <text evidence="10">The sequence shown here is derived from an EMBL/GenBank/DDBJ whole genome shotgun (WGS) entry which is preliminary data.</text>
</comment>
<feature type="domain" description="Helicase C-terminal" evidence="9">
    <location>
        <begin position="523"/>
        <end position="662"/>
    </location>
</feature>
<feature type="domain" description="Chromo" evidence="7">
    <location>
        <begin position="51"/>
        <end position="128"/>
    </location>
</feature>
<dbReference type="CDD" id="cd18793">
    <property type="entry name" value="SF2_C_SNF"/>
    <property type="match status" value="1"/>
</dbReference>
<dbReference type="InterPro" id="IPR027417">
    <property type="entry name" value="P-loop_NTPase"/>
</dbReference>
<dbReference type="Pfam" id="PF00271">
    <property type="entry name" value="Helicase_C"/>
    <property type="match status" value="1"/>
</dbReference>
<dbReference type="SMART" id="SM00490">
    <property type="entry name" value="HELICc"/>
    <property type="match status" value="1"/>
</dbReference>
<dbReference type="InterPro" id="IPR016197">
    <property type="entry name" value="Chromo-like_dom_sf"/>
</dbReference>
<dbReference type="SMART" id="SM00487">
    <property type="entry name" value="DEXDc"/>
    <property type="match status" value="1"/>
</dbReference>
<keyword evidence="4" id="KW-0378">Hydrolase</keyword>
<keyword evidence="5" id="KW-0067">ATP-binding</keyword>
<evidence type="ECO:0000313" key="11">
    <source>
        <dbReference type="Proteomes" id="UP000485058"/>
    </source>
</evidence>
<dbReference type="GO" id="GO:0016887">
    <property type="term" value="F:ATP hydrolysis activity"/>
    <property type="evidence" value="ECO:0007669"/>
    <property type="project" value="TreeGrafter"/>
</dbReference>
<protein>
    <recommendedName>
        <fullName evidence="12">SNF2 super family</fullName>
    </recommendedName>
</protein>
<dbReference type="InterPro" id="IPR001650">
    <property type="entry name" value="Helicase_C-like"/>
</dbReference>
<dbReference type="InterPro" id="IPR014001">
    <property type="entry name" value="Helicase_ATP-bd"/>
</dbReference>
<dbReference type="AlphaFoldDB" id="A0A699YQI6"/>
<gene>
    <name evidence="10" type="ORF">HaLaN_03388</name>
</gene>
<dbReference type="SUPFAM" id="SSF52540">
    <property type="entry name" value="P-loop containing nucleoside triphosphate hydrolases"/>
    <property type="match status" value="2"/>
</dbReference>
<dbReference type="SUPFAM" id="SSF54160">
    <property type="entry name" value="Chromo domain-like"/>
    <property type="match status" value="1"/>
</dbReference>
<evidence type="ECO:0000313" key="10">
    <source>
        <dbReference type="EMBL" id="GFH08429.1"/>
    </source>
</evidence>
<dbReference type="SMART" id="SM00298">
    <property type="entry name" value="CHROMO"/>
    <property type="match status" value="1"/>
</dbReference>
<keyword evidence="2" id="KW-0677">Repeat</keyword>
<evidence type="ECO:0000259" key="8">
    <source>
        <dbReference type="PROSITE" id="PS51192"/>
    </source>
</evidence>
<dbReference type="Gene3D" id="2.40.50.40">
    <property type="match status" value="1"/>
</dbReference>
<dbReference type="Gene3D" id="3.40.50.300">
    <property type="entry name" value="P-loop containing nucleotide triphosphate hydrolases"/>
    <property type="match status" value="1"/>
</dbReference>
<keyword evidence="3" id="KW-0547">Nucleotide-binding</keyword>
<dbReference type="Gene3D" id="3.40.50.10810">
    <property type="entry name" value="Tandem AAA-ATPase domain"/>
    <property type="match status" value="1"/>
</dbReference>